<dbReference type="Proteomes" id="UP000327044">
    <property type="component" value="Unassembled WGS sequence"/>
</dbReference>
<dbReference type="InParanoid" id="A0A5N4AA63"/>
<organism evidence="5 6">
    <name type="scientific">Photinus pyralis</name>
    <name type="common">Common eastern firefly</name>
    <name type="synonym">Lampyris pyralis</name>
    <dbReference type="NCBI Taxonomy" id="7054"/>
    <lineage>
        <taxon>Eukaryota</taxon>
        <taxon>Metazoa</taxon>
        <taxon>Ecdysozoa</taxon>
        <taxon>Arthropoda</taxon>
        <taxon>Hexapoda</taxon>
        <taxon>Insecta</taxon>
        <taxon>Pterygota</taxon>
        <taxon>Neoptera</taxon>
        <taxon>Endopterygota</taxon>
        <taxon>Coleoptera</taxon>
        <taxon>Polyphaga</taxon>
        <taxon>Elateriformia</taxon>
        <taxon>Elateroidea</taxon>
        <taxon>Lampyridae</taxon>
        <taxon>Lampyrinae</taxon>
        <taxon>Photinus</taxon>
    </lineage>
</organism>
<comment type="caution">
    <text evidence="5">The sequence shown here is derived from an EMBL/GenBank/DDBJ whole genome shotgun (WGS) entry which is preliminary data.</text>
</comment>
<proteinExistence type="predicted"/>
<dbReference type="PANTHER" id="PTHR24369:SF210">
    <property type="entry name" value="CHAOPTIN-RELATED"/>
    <property type="match status" value="1"/>
</dbReference>
<keyword evidence="3" id="KW-0677">Repeat</keyword>
<dbReference type="InterPro" id="IPR032675">
    <property type="entry name" value="LRR_dom_sf"/>
</dbReference>
<dbReference type="SMART" id="SM00369">
    <property type="entry name" value="LRR_TYP"/>
    <property type="match status" value="6"/>
</dbReference>
<keyword evidence="6" id="KW-1185">Reference proteome</keyword>
<dbReference type="OrthoDB" id="1055097at2759"/>
<dbReference type="Pfam" id="PF13855">
    <property type="entry name" value="LRR_8"/>
    <property type="match status" value="2"/>
</dbReference>
<evidence type="ECO:0000313" key="5">
    <source>
        <dbReference type="EMBL" id="KAB0794210.1"/>
    </source>
</evidence>
<evidence type="ECO:0008006" key="7">
    <source>
        <dbReference type="Google" id="ProtNLM"/>
    </source>
</evidence>
<dbReference type="InterPro" id="IPR001611">
    <property type="entry name" value="Leu-rich_rpt"/>
</dbReference>
<dbReference type="Pfam" id="PF00560">
    <property type="entry name" value="LRR_1"/>
    <property type="match status" value="1"/>
</dbReference>
<evidence type="ECO:0000256" key="3">
    <source>
        <dbReference type="ARBA" id="ARBA00022737"/>
    </source>
</evidence>
<dbReference type="InterPro" id="IPR003591">
    <property type="entry name" value="Leu-rich_rpt_typical-subtyp"/>
</dbReference>
<feature type="chain" id="PRO_5024368142" description="LRRCT domain-containing protein" evidence="4">
    <location>
        <begin position="18"/>
        <end position="382"/>
    </location>
</feature>
<dbReference type="GO" id="GO:0005886">
    <property type="term" value="C:plasma membrane"/>
    <property type="evidence" value="ECO:0007669"/>
    <property type="project" value="TreeGrafter"/>
</dbReference>
<accession>A0A5N4AA63</accession>
<keyword evidence="2 4" id="KW-0732">Signal</keyword>
<dbReference type="AlphaFoldDB" id="A0A5N4AA63"/>
<dbReference type="PRINTS" id="PR00019">
    <property type="entry name" value="LEURICHRPT"/>
</dbReference>
<protein>
    <recommendedName>
        <fullName evidence="7">LRRCT domain-containing protein</fullName>
    </recommendedName>
</protein>
<evidence type="ECO:0000256" key="2">
    <source>
        <dbReference type="ARBA" id="ARBA00022729"/>
    </source>
</evidence>
<reference evidence="5 6" key="1">
    <citation type="journal article" date="2018" name="Elife">
        <title>Firefly genomes illuminate parallel origins of bioluminescence in beetles.</title>
        <authorList>
            <person name="Fallon T.R."/>
            <person name="Lower S.E."/>
            <person name="Chang C.H."/>
            <person name="Bessho-Uehara M."/>
            <person name="Martin G.J."/>
            <person name="Bewick A.J."/>
            <person name="Behringer M."/>
            <person name="Debat H.J."/>
            <person name="Wong I."/>
            <person name="Day J.C."/>
            <person name="Suvorov A."/>
            <person name="Silva C.J."/>
            <person name="Stanger-Hall K.F."/>
            <person name="Hall D.W."/>
            <person name="Schmitz R.J."/>
            <person name="Nelson D.R."/>
            <person name="Lewis S.M."/>
            <person name="Shigenobu S."/>
            <person name="Bybee S.M."/>
            <person name="Larracuente A.M."/>
            <person name="Oba Y."/>
            <person name="Weng J.K."/>
        </authorList>
    </citation>
    <scope>NUCLEOTIDE SEQUENCE [LARGE SCALE GENOMIC DNA]</scope>
    <source>
        <strain evidence="5">1611_PpyrPB1</strain>
        <tissue evidence="5">Whole body</tissue>
    </source>
</reference>
<evidence type="ECO:0000256" key="4">
    <source>
        <dbReference type="SAM" id="SignalP"/>
    </source>
</evidence>
<dbReference type="InterPro" id="IPR050541">
    <property type="entry name" value="LRR_TM_domain-containing"/>
</dbReference>
<evidence type="ECO:0000313" key="6">
    <source>
        <dbReference type="Proteomes" id="UP000327044"/>
    </source>
</evidence>
<keyword evidence="1" id="KW-0433">Leucine-rich repeat</keyword>
<evidence type="ECO:0000256" key="1">
    <source>
        <dbReference type="ARBA" id="ARBA00022614"/>
    </source>
</evidence>
<dbReference type="EMBL" id="VVIM01000009">
    <property type="protein sequence ID" value="KAB0794210.1"/>
    <property type="molecule type" value="Genomic_DNA"/>
</dbReference>
<dbReference type="Gene3D" id="3.80.10.10">
    <property type="entry name" value="Ribonuclease Inhibitor"/>
    <property type="match status" value="2"/>
</dbReference>
<feature type="signal peptide" evidence="4">
    <location>
        <begin position="1"/>
        <end position="17"/>
    </location>
</feature>
<dbReference type="PROSITE" id="PS51450">
    <property type="entry name" value="LRR"/>
    <property type="match status" value="5"/>
</dbReference>
<name>A0A5N4AA63_PHOPY</name>
<dbReference type="PANTHER" id="PTHR24369">
    <property type="entry name" value="ANTIGEN BSP, PUTATIVE-RELATED"/>
    <property type="match status" value="1"/>
</dbReference>
<gene>
    <name evidence="5" type="ORF">PPYR_13830</name>
</gene>
<dbReference type="SUPFAM" id="SSF52058">
    <property type="entry name" value="L domain-like"/>
    <property type="match status" value="1"/>
</dbReference>
<sequence length="382" mass="43880">MYLRLMLLCVFMAKVHTKCEKTFTYECEKVKDVEIHGLKSWESLIISQNKCNKTTSHTLDEVLTRDAFNKTPNIQELIIVEKINAIEVGAFNGIKRFDLLKFYKNQLTVLPRLAFADLHIYKLDLSHNSIQNIVPELFRRSTVTVLNLSHNKLSTITLNILNLPSLRYLTLSNNNLQSLADECFHENLEHLNLGSNGITQIEEGVIAPLKNLKELNLSNNRLKGVKIAYGMPKLETLDLSHNEIDQIAEGSFGQFLKLKHLLLNHNYLTSISPTIFPDPNSIVTLNLHSNAFMYITEETTKALRKVREITTYGNPWACSCLKRFYDFLQEYNITQPECEQKFYAEGNTAVCVITTDTCMYNDKLTQEHFQSFRVSPKKEFCG</sequence>